<protein>
    <submittedName>
        <fullName evidence="2">Uncharacterized protein</fullName>
    </submittedName>
</protein>
<feature type="signal peptide" evidence="1">
    <location>
        <begin position="1"/>
        <end position="25"/>
    </location>
</feature>
<dbReference type="InterPro" id="IPR046720">
    <property type="entry name" value="DUF6612"/>
</dbReference>
<reference evidence="3" key="3">
    <citation type="submission" date="2019-02" db="EMBL/GenBank/DDBJ databases">
        <authorList>
            <person name="Buron G."/>
            <person name="Chaylann A."/>
            <person name="Dolejs I."/>
            <person name="Forster J."/>
            <person name="Miks M.H."/>
        </authorList>
    </citation>
    <scope>NUCLEOTIDE SEQUENCE</scope>
    <source>
        <strain evidence="3">DSM 10551</strain>
    </source>
</reference>
<dbReference type="AlphaFoldDB" id="A0A224VIY2"/>
<evidence type="ECO:0000313" key="2">
    <source>
        <dbReference type="EMBL" id="GAW73053.1"/>
    </source>
</evidence>
<dbReference type="PROSITE" id="PS51257">
    <property type="entry name" value="PROKAR_LIPOPROTEIN"/>
    <property type="match status" value="1"/>
</dbReference>
<comment type="caution">
    <text evidence="2">The sequence shown here is derived from an EMBL/GenBank/DDBJ whole genome shotgun (WGS) entry which is preliminary data.</text>
</comment>
<feature type="chain" id="PRO_5044569658" evidence="1">
    <location>
        <begin position="26"/>
        <end position="260"/>
    </location>
</feature>
<keyword evidence="5" id="KW-1185">Reference proteome</keyword>
<evidence type="ECO:0000313" key="4">
    <source>
        <dbReference type="Proteomes" id="UP000214739"/>
    </source>
</evidence>
<evidence type="ECO:0000256" key="1">
    <source>
        <dbReference type="SAM" id="SignalP"/>
    </source>
</evidence>
<dbReference type="Proteomes" id="UP000214739">
    <property type="component" value="Unassembled WGS sequence"/>
</dbReference>
<keyword evidence="1" id="KW-0732">Signal</keyword>
<dbReference type="OrthoDB" id="2321571at2"/>
<dbReference type="Pfam" id="PF20316">
    <property type="entry name" value="DUF6612"/>
    <property type="match status" value="1"/>
</dbReference>
<reference evidence="3 5" key="2">
    <citation type="journal article" date="2019" name="Appl. Microbiol. Biotechnol.">
        <title>Uncovering carbohydrate metabolism through a genotype-phenotype association study of 56 lactic acid bacteria genomes.</title>
        <authorList>
            <person name="Buron-Moles G."/>
            <person name="Chailyan A."/>
            <person name="Dolejs I."/>
            <person name="Forster J."/>
            <person name="Miks M.H."/>
        </authorList>
    </citation>
    <scope>NUCLEOTIDE SEQUENCE [LARGE SCALE GENOMIC DNA]</scope>
    <source>
        <strain evidence="3 5">DSM 10551</strain>
    </source>
</reference>
<reference evidence="2 4" key="1">
    <citation type="journal article" date="2017" name="Biosci Microbiota Food Health">
        <title>Genomic characterization reconfirms the taxonomic status of Lactobacillus parakefiri.</title>
        <authorList>
            <person name="Tanizawa Y."/>
            <person name="Kobayashi H."/>
            <person name="Kaminuma E."/>
            <person name="Sakamoto M."/>
            <person name="Ohkuma M."/>
            <person name="Nakamura Y."/>
            <person name="Arita M."/>
            <person name="Tohno M."/>
        </authorList>
    </citation>
    <scope>NUCLEOTIDE SEQUENCE [LARGE SCALE GENOMIC DNA]</scope>
    <source>
        <strain evidence="2 4">JCM 8573</strain>
    </source>
</reference>
<evidence type="ECO:0000313" key="3">
    <source>
        <dbReference type="EMBL" id="TDG88776.1"/>
    </source>
</evidence>
<name>A0A224VIY2_9LACO</name>
<dbReference type="EMBL" id="PUFL01000084">
    <property type="protein sequence ID" value="TDG88776.1"/>
    <property type="molecule type" value="Genomic_DNA"/>
</dbReference>
<dbReference type="RefSeq" id="WP_057961317.1">
    <property type="nucleotide sequence ID" value="NZ_BAAAXO010000060.1"/>
</dbReference>
<accession>A0A224VIY2</accession>
<sequence>MKKLMIAATAIMGIMLAGCSPKQSANQPSDTMTVVNHAQKAAHRVKSGNLVQINKNTQNNKTSTGKFSAKFHLKPMIVQAKLNNTAGLVKNYDYFIDGRTVYIHADNSWSKQRLPKKSPLIKSVRRQVSGSASAKAMQYLKKHLKLQKNKTTDVLSYNGHGKLGSMVAKKLILAEANYTESTKNVLKKVTITKFTYKYTLDKKTYLPTNTDIYMQYQDKSSKKSITEEVTSTYSNVNQVKKFKVPASIKHNAPSTNQVNE</sequence>
<organism evidence="2 4">
    <name type="scientific">Lentilactobacillus parakefiri</name>
    <dbReference type="NCBI Taxonomy" id="152332"/>
    <lineage>
        <taxon>Bacteria</taxon>
        <taxon>Bacillati</taxon>
        <taxon>Bacillota</taxon>
        <taxon>Bacilli</taxon>
        <taxon>Lactobacillales</taxon>
        <taxon>Lactobacillaceae</taxon>
        <taxon>Lentilactobacillus</taxon>
    </lineage>
</organism>
<gene>
    <name evidence="3" type="ORF">C5L28_002123</name>
    <name evidence="2" type="ORF">LPKJCM_02186</name>
</gene>
<dbReference type="EMBL" id="BDGB01000105">
    <property type="protein sequence ID" value="GAW73053.1"/>
    <property type="molecule type" value="Genomic_DNA"/>
</dbReference>
<dbReference type="Proteomes" id="UP000294668">
    <property type="component" value="Unassembled WGS sequence"/>
</dbReference>
<proteinExistence type="predicted"/>
<evidence type="ECO:0000313" key="5">
    <source>
        <dbReference type="Proteomes" id="UP000294668"/>
    </source>
</evidence>